<keyword evidence="3 10" id="KW-0808">Transferase</keyword>
<evidence type="ECO:0000256" key="6">
    <source>
        <dbReference type="ARBA" id="ARBA00022786"/>
    </source>
</evidence>
<organism evidence="13 14">
    <name type="scientific">Saitoella complicata (strain BCRC 22490 / CBS 7301 / JCM 7358 / NBRC 10748 / NRRL Y-17804)</name>
    <dbReference type="NCBI Taxonomy" id="698492"/>
    <lineage>
        <taxon>Eukaryota</taxon>
        <taxon>Fungi</taxon>
        <taxon>Dikarya</taxon>
        <taxon>Ascomycota</taxon>
        <taxon>Taphrinomycotina</taxon>
        <taxon>Taphrinomycotina incertae sedis</taxon>
        <taxon>Saitoella</taxon>
    </lineage>
</organism>
<keyword evidence="4 10" id="KW-0479">Metal-binding</keyword>
<reference evidence="13 14" key="1">
    <citation type="journal article" date="2011" name="J. Gen. Appl. Microbiol.">
        <title>Draft genome sequencing of the enigmatic yeast Saitoella complicata.</title>
        <authorList>
            <person name="Nishida H."/>
            <person name="Hamamoto M."/>
            <person name="Sugiyama J."/>
        </authorList>
    </citation>
    <scope>NUCLEOTIDE SEQUENCE [LARGE SCALE GENOMIC DNA]</scope>
    <source>
        <strain evidence="13 14">NRRL Y-17804</strain>
    </source>
</reference>
<reference evidence="13 14" key="2">
    <citation type="journal article" date="2014" name="J. Gen. Appl. Microbiol.">
        <title>The early diverging ascomycetous budding yeast Saitoella complicata has three histone deacetylases belonging to the Clr6, Hos2, and Rpd3 lineages.</title>
        <authorList>
            <person name="Nishida H."/>
            <person name="Matsumoto T."/>
            <person name="Kondo S."/>
            <person name="Hamamoto M."/>
            <person name="Yoshikawa H."/>
        </authorList>
    </citation>
    <scope>NUCLEOTIDE SEQUENCE [LARGE SCALE GENOMIC DNA]</scope>
    <source>
        <strain evidence="13 14">NRRL Y-17804</strain>
    </source>
</reference>
<dbReference type="EMBL" id="BACD03000025">
    <property type="protein sequence ID" value="GAO49690.1"/>
    <property type="molecule type" value="Genomic_DNA"/>
</dbReference>
<dbReference type="PANTHER" id="PTHR21497">
    <property type="entry name" value="UBIQUITIN LIGASE E3 ALPHA-RELATED"/>
    <property type="match status" value="1"/>
</dbReference>
<sequence length="2033" mass="229082">MESLSQQAHTKLSQTFLSLPRKHGFHFTPSAKNDLYTVLFGAISASNKYNHLFFTHGLPRERLPDGSVDWSLVKAQGGGRKGGRGEACGHVFKKGEAVYRCRNCGLDDTCVMCSKCFHASEHTGHDTSLSVNGGSGGCCDCGDPEAWKQLLKCAIHSADVEPTPSEEVADPMAKDPTPIPDELKDAIRRTIGQTLDFMLDVISCSPENLRLKRNDKDVMADETSSRLFEDVYPRSSPDDPTEEQDGQELWAVVLWNDESHTFMEVIEQVSRATGKGRAFGQDVANKVDNIGRETVEISSALPHCMKVASVIEQIRLAVTVRSARDVFREEMCGVIIEWLKDIAGCKVGDDDNILREIICEELCKEWKRGSAGANAGVGLQGYDEVEDPSDMESDEDDSDDENAAQVTGFGAEDVALMGAENALEEILLLAGEDADDGGDMGVQVQQLVPVLNAAAARATAKTPTPPKKVHAKAHWLEKKPVGPTEVWEDTKKYLRLDWLFLFDLRLWKNAREGLRELYIGTMVVKPAFKRIMGIRFARVYPKLAEAFLIADREPEHSIILFSVQIFTVPSIATELVTRFNFFTVLCAALYTFFTYKQIEPPARVDPNAIALCESSSFKNRRYYHLFHDFRYLLNTDAIKKDIPASSSYYSQFFDFVHLFQGINPNKRISDRHVEYESDTWANAFNAIIQVSKVCKLFADAYAYASPIQVCSAISDLTKMLGTWAMGGDRMRFLNNEPKGPVRFYQPPQLITNRRVIEFEVDKESVSFHHPMHWLLISLVEQAGVLPADMIKQFVLEPCKRVGSVAGYHAFAEAEQVFLAIADYPLRTCVLQSQAKMGFWVRNGVSIRGQQHHYHETSIRVHTYDKDVLFLQLALCIVDPELVLISMMDRFRVPIQVVSQLQDHPAYDKEQYLYMFEEMLALLIALLSERSSAVGWSHEQQAGREIAHALCFGPLTYSDLLRRIPERVADEGNFEEILGKFASFREPDGLNDQGTYQLKDEFFDMVDPYFFHFSRNQREEAESVLRKRLQKKLKAEGKSEKDAVVVPALRPVTNGPFTSLGDVVRTPAFVSIIIDALDWVRVTLESSKAETLLDQALHLTILAMKQDKMDGRNAFAVQACTFSPVGSVDAEYRRPCILEQLKFFSTIEDVNALHPKISLVMNMLKEFDLQSLPENIRSDIFGRSDGEANPSATAAAAEAQRKKEEAKARQAKIMAQMQAQQASFMANMDWGSDEDEDMEDDAPTTGSTPHKHWEFPSGTCILCQEECGESQIYGTLAMVQPTNVFRETPFEHNDFVYEVLGVPSSLDRSAEDIRPFGTATLNKEVRSTLSADGKRKKVEDQGLGMGWPPACVRDRKVTTGCGHLMHATCFNQYHESVVQRHAVQSSRNHPENIHRREVLCPLCKSLGNAFLPILWKGKQISYPGELRSGRDLGQFLTEEVGAALGRYQTWGDEPDLQPEIKLPIKFNNSSRELWSCRTKKLRDAVTFYIEDAMFEPVLKALDENHLENAVSHLNFRQMRGVGGDAISESEVLYTMYRRFRASFSAEEERFRSDGGANIKGVEMCWELYASTVAAAEIAQRGSVLSQDPVPQTLMAAIPEQTLTMLKVLWESCMTFTTLGIRLGGRSQMMPECIKVVERTLTQIFFGHPHIDGLQEADGLTLDFKPLLFDDPFEVLVSTAYSLAPALRIDIRHILHLCWIAQVAQIIITIANEIQTEDMTWFKDHRIQAMAGSLQYPEQDLESFRNYTSYLLLHAGGNDIHPDVITKLDTRIWICMVEKYALPFLRKAAIFFHTGCDVEFSDAPRVNEDEPELVRLYRLMDLPSLTDICALHESTTADGIILKEMISGWCRHYHWYKHAARGMDLSTEQRSQLTTRIRLPHPTIYELIGLPRRLDILFEASLSHRCHRCGKAPSDPSICLFCGMFVCSQSFCCSEDGKGECNRHAQDCTGSIGMYLMVKKCVILLLYNGNGTFFNAPYLDSHGEVDVGLKRGRPQFLNQKRYDLAVRNLWLSHGVPSYVARKLEATIDIGGWETL</sequence>
<gene>
    <name evidence="13" type="ORF">G7K_3836-t1</name>
</gene>
<dbReference type="CDD" id="cd16482">
    <property type="entry name" value="RING-H2_UBR1-like"/>
    <property type="match status" value="1"/>
</dbReference>
<dbReference type="Pfam" id="PF02207">
    <property type="entry name" value="zf-UBR"/>
    <property type="match status" value="1"/>
</dbReference>
<evidence type="ECO:0000256" key="2">
    <source>
        <dbReference type="ARBA" id="ARBA00004906"/>
    </source>
</evidence>
<comment type="catalytic activity">
    <reaction evidence="1 10">
        <text>S-ubiquitinyl-[E2 ubiquitin-conjugating enzyme]-L-cysteine + [acceptor protein]-L-lysine = [E2 ubiquitin-conjugating enzyme]-L-cysteine + N(6)-ubiquitinyl-[acceptor protein]-L-lysine.</text>
        <dbReference type="EC" id="2.3.2.27"/>
    </reaction>
</comment>
<feature type="region of interest" description="Disordered" evidence="11">
    <location>
        <begin position="377"/>
        <end position="403"/>
    </location>
</feature>
<dbReference type="InterPro" id="IPR039164">
    <property type="entry name" value="UBR1-like"/>
</dbReference>
<comment type="pathway">
    <text evidence="2 10">Protein modification; protein ubiquitination.</text>
</comment>
<dbReference type="SMART" id="SM00396">
    <property type="entry name" value="ZnF_UBR1"/>
    <property type="match status" value="1"/>
</dbReference>
<evidence type="ECO:0000256" key="7">
    <source>
        <dbReference type="ARBA" id="ARBA00022833"/>
    </source>
</evidence>
<comment type="caution">
    <text evidence="13">The sequence shown here is derived from an EMBL/GenBank/DDBJ whole genome shotgun (WGS) entry which is preliminary data.</text>
</comment>
<dbReference type="PANTHER" id="PTHR21497:SF24">
    <property type="entry name" value="E3 UBIQUITIN-PROTEIN LIGASE UBR1"/>
    <property type="match status" value="1"/>
</dbReference>
<dbReference type="GO" id="GO:0000151">
    <property type="term" value="C:ubiquitin ligase complex"/>
    <property type="evidence" value="ECO:0007669"/>
    <property type="project" value="TreeGrafter"/>
</dbReference>
<dbReference type="InterPro" id="IPR036390">
    <property type="entry name" value="WH_DNA-bd_sf"/>
</dbReference>
<protein>
    <recommendedName>
        <fullName evidence="10">E3 ubiquitin-protein ligase</fullName>
        <ecNumber evidence="10">2.3.2.27</ecNumber>
    </recommendedName>
</protein>
<keyword evidence="5 10" id="KW-0863">Zinc-finger</keyword>
<evidence type="ECO:0000256" key="10">
    <source>
        <dbReference type="RuleBase" id="RU366018"/>
    </source>
</evidence>
<dbReference type="FunFam" id="2.10.110.30:FF:000001">
    <property type="entry name" value="E3 ubiquitin-protein ligase UBR2 isoform 1"/>
    <property type="match status" value="1"/>
</dbReference>
<evidence type="ECO:0000259" key="12">
    <source>
        <dbReference type="PROSITE" id="PS51157"/>
    </source>
</evidence>
<dbReference type="EC" id="2.3.2.27" evidence="10"/>
<dbReference type="InterPro" id="IPR042065">
    <property type="entry name" value="E3_ELL-like"/>
</dbReference>
<reference evidence="13 14" key="3">
    <citation type="journal article" date="2015" name="Genome Announc.">
        <title>Draft Genome Sequence of the Archiascomycetous Yeast Saitoella complicata.</title>
        <authorList>
            <person name="Yamauchi K."/>
            <person name="Kondo S."/>
            <person name="Hamamoto M."/>
            <person name="Takahashi Y."/>
            <person name="Ogura Y."/>
            <person name="Hayashi T."/>
            <person name="Nishida H."/>
        </authorList>
    </citation>
    <scope>NUCLEOTIDE SEQUENCE [LARGE SCALE GENOMIC DNA]</scope>
    <source>
        <strain evidence="13 14">NRRL Y-17804</strain>
    </source>
</reference>
<dbReference type="InterPro" id="IPR003769">
    <property type="entry name" value="ClpS_core"/>
</dbReference>
<evidence type="ECO:0000256" key="1">
    <source>
        <dbReference type="ARBA" id="ARBA00000900"/>
    </source>
</evidence>
<dbReference type="GO" id="GO:0071596">
    <property type="term" value="P:ubiquitin-dependent protein catabolic process via the N-end rule pathway"/>
    <property type="evidence" value="ECO:0007669"/>
    <property type="project" value="UniProtKB-UniRule"/>
</dbReference>
<evidence type="ECO:0000256" key="11">
    <source>
        <dbReference type="SAM" id="MobiDB-lite"/>
    </source>
</evidence>
<dbReference type="InterPro" id="IPR003126">
    <property type="entry name" value="Znf_UBR"/>
</dbReference>
<accession>A0A0E9NJV7</accession>
<dbReference type="STRING" id="698492.A0A0E9NJV7"/>
<dbReference type="Gene3D" id="3.30.1390.10">
    <property type="match status" value="1"/>
</dbReference>
<dbReference type="UniPathway" id="UPA00143"/>
<dbReference type="PROSITE" id="PS51157">
    <property type="entry name" value="ZF_UBR"/>
    <property type="match status" value="1"/>
</dbReference>
<dbReference type="Pfam" id="PF18995">
    <property type="entry name" value="PRT6_C"/>
    <property type="match status" value="1"/>
</dbReference>
<dbReference type="Pfam" id="PF02617">
    <property type="entry name" value="ClpS"/>
    <property type="match status" value="1"/>
</dbReference>
<dbReference type="InterPro" id="IPR055194">
    <property type="entry name" value="UBR1-like_WH"/>
</dbReference>
<feature type="compositionally biased region" description="Acidic residues" evidence="11">
    <location>
        <begin position="1230"/>
        <end position="1241"/>
    </location>
</feature>
<dbReference type="GO" id="GO:0008270">
    <property type="term" value="F:zinc ion binding"/>
    <property type="evidence" value="ECO:0007669"/>
    <property type="project" value="UniProtKB-UniRule"/>
</dbReference>
<keyword evidence="7 10" id="KW-0862">Zinc</keyword>
<evidence type="ECO:0000256" key="8">
    <source>
        <dbReference type="ARBA" id="ARBA00046341"/>
    </source>
</evidence>
<dbReference type="CDD" id="cd19673">
    <property type="entry name" value="UBR-box_UBR3"/>
    <property type="match status" value="1"/>
</dbReference>
<dbReference type="InterPro" id="IPR014719">
    <property type="entry name" value="Ribosomal_bL12_C/ClpS-like"/>
</dbReference>
<feature type="region of interest" description="Disordered" evidence="11">
    <location>
        <begin position="1180"/>
        <end position="1204"/>
    </location>
</feature>
<dbReference type="OrthoDB" id="26387at2759"/>
<dbReference type="RefSeq" id="XP_019021111.1">
    <property type="nucleotide sequence ID" value="XM_019172130.1"/>
</dbReference>
<dbReference type="Gene3D" id="2.10.110.30">
    <property type="match status" value="1"/>
</dbReference>
<comment type="similarity">
    <text evidence="8 10">Belongs to the E3 ubiquitin-protein ligase UBR1-like family.</text>
</comment>
<name>A0A0E9NJV7_SAICN</name>
<comment type="function">
    <text evidence="10">Ubiquitin ligase protein which is a component of the N-end rule pathway. Recognizes and binds to proteins bearing specific N-terminal residues that are destabilizing according to the N-end rule, leading to their ubiquitination and subsequent degradation.</text>
</comment>
<dbReference type="InterPro" id="IPR044046">
    <property type="entry name" value="E3_ligase_UBR-like_C"/>
</dbReference>
<dbReference type="Gene3D" id="1.10.10.2670">
    <property type="entry name" value="E3 ubiquitin-protein ligase"/>
    <property type="match status" value="1"/>
</dbReference>
<feature type="zinc finger region" description="UBR-type" evidence="9">
    <location>
        <begin position="86"/>
        <end position="158"/>
    </location>
</feature>
<evidence type="ECO:0000256" key="4">
    <source>
        <dbReference type="ARBA" id="ARBA00022723"/>
    </source>
</evidence>
<keyword evidence="6 10" id="KW-0833">Ubl conjugation pathway</keyword>
<evidence type="ECO:0000256" key="9">
    <source>
        <dbReference type="PROSITE-ProRule" id="PRU00508"/>
    </source>
</evidence>
<feature type="compositionally biased region" description="Acidic residues" evidence="11">
    <location>
        <begin position="383"/>
        <end position="402"/>
    </location>
</feature>
<dbReference type="GO" id="GO:0016567">
    <property type="term" value="P:protein ubiquitination"/>
    <property type="evidence" value="ECO:0007669"/>
    <property type="project" value="UniProtKB-UniRule"/>
</dbReference>
<feature type="domain" description="UBR-type" evidence="12">
    <location>
        <begin position="86"/>
        <end position="158"/>
    </location>
</feature>
<proteinExistence type="inferred from homology"/>
<dbReference type="GO" id="GO:0061630">
    <property type="term" value="F:ubiquitin protein ligase activity"/>
    <property type="evidence" value="ECO:0007669"/>
    <property type="project" value="UniProtKB-UniRule"/>
</dbReference>
<dbReference type="SUPFAM" id="SSF54736">
    <property type="entry name" value="ClpS-like"/>
    <property type="match status" value="1"/>
</dbReference>
<dbReference type="GO" id="GO:0005737">
    <property type="term" value="C:cytoplasm"/>
    <property type="evidence" value="ECO:0007669"/>
    <property type="project" value="TreeGrafter"/>
</dbReference>
<dbReference type="Pfam" id="PF22960">
    <property type="entry name" value="WHD_UBR1"/>
    <property type="match status" value="1"/>
</dbReference>
<dbReference type="SUPFAM" id="SSF46785">
    <property type="entry name" value="Winged helix' DNA-binding domain"/>
    <property type="match status" value="1"/>
</dbReference>
<keyword evidence="14" id="KW-1185">Reference proteome</keyword>
<dbReference type="OMA" id="GEASYMC"/>
<feature type="region of interest" description="Disordered" evidence="11">
    <location>
        <begin position="1230"/>
        <end position="1250"/>
    </location>
</feature>
<evidence type="ECO:0000313" key="13">
    <source>
        <dbReference type="EMBL" id="GAO49690.1"/>
    </source>
</evidence>
<evidence type="ECO:0000313" key="14">
    <source>
        <dbReference type="Proteomes" id="UP000033140"/>
    </source>
</evidence>
<evidence type="ECO:0000256" key="5">
    <source>
        <dbReference type="ARBA" id="ARBA00022771"/>
    </source>
</evidence>
<dbReference type="Proteomes" id="UP000033140">
    <property type="component" value="Unassembled WGS sequence"/>
</dbReference>
<evidence type="ECO:0000256" key="3">
    <source>
        <dbReference type="ARBA" id="ARBA00022679"/>
    </source>
</evidence>